<evidence type="ECO:0000313" key="20">
    <source>
        <dbReference type="Proteomes" id="UP000262583"/>
    </source>
</evidence>
<dbReference type="KEGG" id="schv:BRCON_1066"/>
<feature type="domain" description="RNase H type-2" evidence="18">
    <location>
        <begin position="38"/>
        <end position="227"/>
    </location>
</feature>
<dbReference type="EMBL" id="CP030759">
    <property type="protein sequence ID" value="AXA35843.1"/>
    <property type="molecule type" value="Genomic_DNA"/>
</dbReference>
<dbReference type="InterPro" id="IPR001352">
    <property type="entry name" value="RNase_HII/HIII"/>
</dbReference>
<feature type="compositionally biased region" description="Basic and acidic residues" evidence="17">
    <location>
        <begin position="11"/>
        <end position="21"/>
    </location>
</feature>
<reference evidence="19 20" key="1">
    <citation type="submission" date="2018-05" db="EMBL/GenBank/DDBJ databases">
        <title>A metagenomic window into the 2 km-deep terrestrial subsurface aquifer revealed taxonomically and functionally diverse microbial community comprising novel uncultured bacterial lineages.</title>
        <authorList>
            <person name="Kadnikov V.V."/>
            <person name="Mardanov A.V."/>
            <person name="Beletsky A.V."/>
            <person name="Banks D."/>
            <person name="Pimenov N.V."/>
            <person name="Frank Y.A."/>
            <person name="Karnachuk O.V."/>
            <person name="Ravin N.V."/>
        </authorList>
    </citation>
    <scope>NUCLEOTIDE SEQUENCE [LARGE SCALE GENOMIC DNA]</scope>
    <source>
        <strain evidence="19">BY</strain>
    </source>
</reference>
<proteinExistence type="inferred from homology"/>
<dbReference type="EC" id="3.1.26.4" evidence="6 14"/>
<comment type="cofactor">
    <cofactor evidence="14 15">
        <name>Mn(2+)</name>
        <dbReference type="ChEBI" id="CHEBI:29035"/>
    </cofactor>
    <cofactor evidence="14 15">
        <name>Mg(2+)</name>
        <dbReference type="ChEBI" id="CHEBI:18420"/>
    </cofactor>
    <text evidence="14 15">Manganese or magnesium. Binds 1 divalent metal ion per monomer in the absence of substrate. May bind a second metal ion after substrate binding.</text>
</comment>
<dbReference type="NCBIfam" id="NF000594">
    <property type="entry name" value="PRK00015.1-1"/>
    <property type="match status" value="1"/>
</dbReference>
<dbReference type="GO" id="GO:0030145">
    <property type="term" value="F:manganese ion binding"/>
    <property type="evidence" value="ECO:0007669"/>
    <property type="project" value="UniProtKB-UniRule"/>
</dbReference>
<evidence type="ECO:0000259" key="18">
    <source>
        <dbReference type="PROSITE" id="PS51975"/>
    </source>
</evidence>
<comment type="function">
    <text evidence="3 14 16">Endonuclease that specifically degrades the RNA of RNA-DNA hybrids.</text>
</comment>
<evidence type="ECO:0000256" key="15">
    <source>
        <dbReference type="PROSITE-ProRule" id="PRU01319"/>
    </source>
</evidence>
<evidence type="ECO:0000256" key="14">
    <source>
        <dbReference type="HAMAP-Rule" id="MF_00052"/>
    </source>
</evidence>
<gene>
    <name evidence="14" type="primary">rnhB</name>
    <name evidence="19" type="ORF">BRCON_1066</name>
</gene>
<keyword evidence="13 14" id="KW-0464">Manganese</keyword>
<evidence type="ECO:0000256" key="9">
    <source>
        <dbReference type="ARBA" id="ARBA00022722"/>
    </source>
</evidence>
<dbReference type="InterPro" id="IPR024567">
    <property type="entry name" value="RNase_HII/HIII_dom"/>
</dbReference>
<accession>A0A2Z4Y5R2</accession>
<keyword evidence="10 14" id="KW-0479">Metal-binding</keyword>
<dbReference type="HAMAP" id="MF_00052_B">
    <property type="entry name" value="RNase_HII_B"/>
    <property type="match status" value="1"/>
</dbReference>
<evidence type="ECO:0000256" key="7">
    <source>
        <dbReference type="ARBA" id="ARBA00019179"/>
    </source>
</evidence>
<keyword evidence="8 14" id="KW-0963">Cytoplasm</keyword>
<dbReference type="Pfam" id="PF01351">
    <property type="entry name" value="RNase_HII"/>
    <property type="match status" value="1"/>
</dbReference>
<evidence type="ECO:0000256" key="3">
    <source>
        <dbReference type="ARBA" id="ARBA00004065"/>
    </source>
</evidence>
<dbReference type="Proteomes" id="UP000262583">
    <property type="component" value="Chromosome"/>
</dbReference>
<dbReference type="NCBIfam" id="NF000595">
    <property type="entry name" value="PRK00015.1-3"/>
    <property type="match status" value="1"/>
</dbReference>
<keyword evidence="11 14" id="KW-0255">Endonuclease</keyword>
<sequence>MRTKRSVTQPQEKRSSDGRRSGLDMLALERDLWAEGFQRIAGVDEAGRGPLAGPVCAAAVILPPACRIPGVNDSKQLSERQRERLYPVILREALAVAVGLASAEEIDSLNILQATKLAAARALSALQIPPDYVLLDALTLPQLSFPQKAIVRGDCVSQSIAAASIIAKVTRDRLMRLYALEFPEYSFESHKGYPTRLHYERIRQYGLCSIHRRSFIDLGLFDRGCRRSQTCLQSAQQIQSASSEQTLAQLEDTLRLHKGLLPPAEIRELEELIERRKNALRQVR</sequence>
<dbReference type="SUPFAM" id="SSF53098">
    <property type="entry name" value="Ribonuclease H-like"/>
    <property type="match status" value="1"/>
</dbReference>
<dbReference type="GO" id="GO:0005737">
    <property type="term" value="C:cytoplasm"/>
    <property type="evidence" value="ECO:0007669"/>
    <property type="project" value="UniProtKB-SubCell"/>
</dbReference>
<evidence type="ECO:0000256" key="2">
    <source>
        <dbReference type="ARBA" id="ARBA00001946"/>
    </source>
</evidence>
<evidence type="ECO:0000256" key="11">
    <source>
        <dbReference type="ARBA" id="ARBA00022759"/>
    </source>
</evidence>
<feature type="compositionally biased region" description="Polar residues" evidence="17">
    <location>
        <begin position="1"/>
        <end position="10"/>
    </location>
</feature>
<dbReference type="InterPro" id="IPR022898">
    <property type="entry name" value="RNase_HII"/>
</dbReference>
<dbReference type="GO" id="GO:0032299">
    <property type="term" value="C:ribonuclease H2 complex"/>
    <property type="evidence" value="ECO:0007669"/>
    <property type="project" value="TreeGrafter"/>
</dbReference>
<evidence type="ECO:0000256" key="16">
    <source>
        <dbReference type="RuleBase" id="RU003515"/>
    </source>
</evidence>
<comment type="cofactor">
    <cofactor evidence="2">
        <name>Mg(2+)</name>
        <dbReference type="ChEBI" id="CHEBI:18420"/>
    </cofactor>
</comment>
<dbReference type="GO" id="GO:0003723">
    <property type="term" value="F:RNA binding"/>
    <property type="evidence" value="ECO:0007669"/>
    <property type="project" value="UniProtKB-UniRule"/>
</dbReference>
<feature type="region of interest" description="Disordered" evidence="17">
    <location>
        <begin position="1"/>
        <end position="21"/>
    </location>
</feature>
<evidence type="ECO:0000256" key="13">
    <source>
        <dbReference type="ARBA" id="ARBA00023211"/>
    </source>
</evidence>
<keyword evidence="12 14" id="KW-0378">Hydrolase</keyword>
<evidence type="ECO:0000256" key="6">
    <source>
        <dbReference type="ARBA" id="ARBA00012180"/>
    </source>
</evidence>
<evidence type="ECO:0000256" key="5">
    <source>
        <dbReference type="ARBA" id="ARBA00007383"/>
    </source>
</evidence>
<dbReference type="CDD" id="cd07182">
    <property type="entry name" value="RNase_HII_bacteria_HII_like"/>
    <property type="match status" value="1"/>
</dbReference>
<keyword evidence="9 14" id="KW-0540">Nuclease</keyword>
<dbReference type="PANTHER" id="PTHR10954:SF18">
    <property type="entry name" value="RIBONUCLEASE HII"/>
    <property type="match status" value="1"/>
</dbReference>
<feature type="binding site" evidence="14 15">
    <location>
        <position position="44"/>
    </location>
    <ligand>
        <name>a divalent metal cation</name>
        <dbReference type="ChEBI" id="CHEBI:60240"/>
    </ligand>
</feature>
<dbReference type="GO" id="GO:0043137">
    <property type="term" value="P:DNA replication, removal of RNA primer"/>
    <property type="evidence" value="ECO:0007669"/>
    <property type="project" value="TreeGrafter"/>
</dbReference>
<comment type="catalytic activity">
    <reaction evidence="1 14 15 16">
        <text>Endonucleolytic cleavage to 5'-phosphomonoester.</text>
        <dbReference type="EC" id="3.1.26.4"/>
    </reaction>
</comment>
<evidence type="ECO:0000256" key="17">
    <source>
        <dbReference type="SAM" id="MobiDB-lite"/>
    </source>
</evidence>
<dbReference type="GO" id="GO:0004523">
    <property type="term" value="F:RNA-DNA hybrid ribonuclease activity"/>
    <property type="evidence" value="ECO:0007669"/>
    <property type="project" value="UniProtKB-UniRule"/>
</dbReference>
<dbReference type="Gene3D" id="3.30.420.10">
    <property type="entry name" value="Ribonuclease H-like superfamily/Ribonuclease H"/>
    <property type="match status" value="1"/>
</dbReference>
<comment type="subcellular location">
    <subcellularLocation>
        <location evidence="4 14">Cytoplasm</location>
    </subcellularLocation>
</comment>
<feature type="binding site" evidence="14 15">
    <location>
        <position position="136"/>
    </location>
    <ligand>
        <name>a divalent metal cation</name>
        <dbReference type="ChEBI" id="CHEBI:60240"/>
    </ligand>
</feature>
<evidence type="ECO:0000256" key="12">
    <source>
        <dbReference type="ARBA" id="ARBA00022801"/>
    </source>
</evidence>
<comment type="similarity">
    <text evidence="5 14 16">Belongs to the RNase HII family.</text>
</comment>
<evidence type="ECO:0000256" key="4">
    <source>
        <dbReference type="ARBA" id="ARBA00004496"/>
    </source>
</evidence>
<dbReference type="PANTHER" id="PTHR10954">
    <property type="entry name" value="RIBONUCLEASE H2 SUBUNIT A"/>
    <property type="match status" value="1"/>
</dbReference>
<dbReference type="InterPro" id="IPR036397">
    <property type="entry name" value="RNaseH_sf"/>
</dbReference>
<feature type="binding site" evidence="14 15">
    <location>
        <position position="45"/>
    </location>
    <ligand>
        <name>a divalent metal cation</name>
        <dbReference type="ChEBI" id="CHEBI:60240"/>
    </ligand>
</feature>
<protein>
    <recommendedName>
        <fullName evidence="7 14">Ribonuclease HII</fullName>
        <shortName evidence="14">RNase HII</shortName>
        <ecNumber evidence="6 14">3.1.26.4</ecNumber>
    </recommendedName>
</protein>
<dbReference type="FunFam" id="3.30.420.10:FF:000006">
    <property type="entry name" value="Ribonuclease HII"/>
    <property type="match status" value="1"/>
</dbReference>
<evidence type="ECO:0000256" key="10">
    <source>
        <dbReference type="ARBA" id="ARBA00022723"/>
    </source>
</evidence>
<evidence type="ECO:0000256" key="1">
    <source>
        <dbReference type="ARBA" id="ARBA00000077"/>
    </source>
</evidence>
<dbReference type="PROSITE" id="PS51975">
    <property type="entry name" value="RNASE_H_2"/>
    <property type="match status" value="1"/>
</dbReference>
<evidence type="ECO:0000313" key="19">
    <source>
        <dbReference type="EMBL" id="AXA35843.1"/>
    </source>
</evidence>
<evidence type="ECO:0000256" key="8">
    <source>
        <dbReference type="ARBA" id="ARBA00022490"/>
    </source>
</evidence>
<dbReference type="GO" id="GO:0006298">
    <property type="term" value="P:mismatch repair"/>
    <property type="evidence" value="ECO:0007669"/>
    <property type="project" value="TreeGrafter"/>
</dbReference>
<name>A0A2Z4Y5R2_SUMC1</name>
<organism evidence="19 20">
    <name type="scientific">Sumerlaea chitinivorans</name>
    <dbReference type="NCBI Taxonomy" id="2250252"/>
    <lineage>
        <taxon>Bacteria</taxon>
        <taxon>Candidatus Sumerlaeota</taxon>
        <taxon>Candidatus Sumerlaeia</taxon>
        <taxon>Candidatus Sumerlaeales</taxon>
        <taxon>Candidatus Sumerlaeaceae</taxon>
        <taxon>Candidatus Sumerlaea</taxon>
    </lineage>
</organism>
<dbReference type="AlphaFoldDB" id="A0A2Z4Y5R2"/>
<dbReference type="InterPro" id="IPR012337">
    <property type="entry name" value="RNaseH-like_sf"/>
</dbReference>